<sequence length="41" mass="4801">MATYSLKKILIYIIITYQDTSVKTIKIRYKVDYKSLLSLTA</sequence>
<dbReference type="Proteomes" id="UP000018227">
    <property type="component" value="Unassembled WGS sequence"/>
</dbReference>
<organism evidence="1 2">
    <name type="scientific">Catonella morbi ATCC 51271</name>
    <dbReference type="NCBI Taxonomy" id="592026"/>
    <lineage>
        <taxon>Bacteria</taxon>
        <taxon>Bacillati</taxon>
        <taxon>Bacillota</taxon>
        <taxon>Clostridia</taxon>
        <taxon>Lachnospirales</taxon>
        <taxon>Lachnospiraceae</taxon>
        <taxon>Catonella</taxon>
    </lineage>
</organism>
<dbReference type="AlphaFoldDB" id="V2XLI9"/>
<dbReference type="HOGENOM" id="CLU_3267501_0_0_9"/>
<gene>
    <name evidence="1" type="ORF">GCWU0000282_001922</name>
</gene>
<proteinExistence type="predicted"/>
<keyword evidence="2" id="KW-1185">Reference proteome</keyword>
<protein>
    <submittedName>
        <fullName evidence="1">Uncharacterized protein</fullName>
    </submittedName>
</protein>
<comment type="caution">
    <text evidence="1">The sequence shown here is derived from an EMBL/GenBank/DDBJ whole genome shotgun (WGS) entry which is preliminary data.</text>
</comment>
<evidence type="ECO:0000313" key="2">
    <source>
        <dbReference type="Proteomes" id="UP000018227"/>
    </source>
</evidence>
<dbReference type="EMBL" id="ACIL03000013">
    <property type="protein sequence ID" value="ESL03049.1"/>
    <property type="molecule type" value="Genomic_DNA"/>
</dbReference>
<accession>V2XLI9</accession>
<evidence type="ECO:0000313" key="1">
    <source>
        <dbReference type="EMBL" id="ESL03049.1"/>
    </source>
</evidence>
<name>V2XLI9_9FIRM</name>
<dbReference type="STRING" id="592026.GCWU0000282_001922"/>
<reference evidence="1 2" key="1">
    <citation type="submission" date="2013-06" db="EMBL/GenBank/DDBJ databases">
        <authorList>
            <person name="Weinstock G."/>
            <person name="Sodergren E."/>
            <person name="Clifton S."/>
            <person name="Fulton L."/>
            <person name="Fulton B."/>
            <person name="Courtney L."/>
            <person name="Fronick C."/>
            <person name="Harrison M."/>
            <person name="Strong C."/>
            <person name="Farmer C."/>
            <person name="Delahaunty K."/>
            <person name="Markovic C."/>
            <person name="Hall O."/>
            <person name="Minx P."/>
            <person name="Tomlinson C."/>
            <person name="Mitreva M."/>
            <person name="Nelson J."/>
            <person name="Hou S."/>
            <person name="Wollam A."/>
            <person name="Pepin K.H."/>
            <person name="Johnson M."/>
            <person name="Bhonagiri V."/>
            <person name="Nash W.E."/>
            <person name="Warren W."/>
            <person name="Chinwalla A."/>
            <person name="Mardis E.R."/>
            <person name="Wilson R.K."/>
        </authorList>
    </citation>
    <scope>NUCLEOTIDE SEQUENCE [LARGE SCALE GENOMIC DNA]</scope>
    <source>
        <strain evidence="1 2">ATCC 51271</strain>
    </source>
</reference>